<dbReference type="InterPro" id="IPR050198">
    <property type="entry name" value="Non-receptor_tyrosine_kinases"/>
</dbReference>
<dbReference type="InterPro" id="IPR011009">
    <property type="entry name" value="Kinase-like_dom_sf"/>
</dbReference>
<organism evidence="4 5">
    <name type="scientific">Venturia inaequalis</name>
    <name type="common">Apple scab fungus</name>
    <dbReference type="NCBI Taxonomy" id="5025"/>
    <lineage>
        <taxon>Eukaryota</taxon>
        <taxon>Fungi</taxon>
        <taxon>Dikarya</taxon>
        <taxon>Ascomycota</taxon>
        <taxon>Pezizomycotina</taxon>
        <taxon>Dothideomycetes</taxon>
        <taxon>Pleosporomycetidae</taxon>
        <taxon>Venturiales</taxon>
        <taxon>Venturiaceae</taxon>
        <taxon>Venturia</taxon>
    </lineage>
</organism>
<sequence>MTPLSWVIDDTARRRELSRKLHSPVLKPPTNYRKQVQSPGSCSAIWMCEDGTTVLKTPLAFYLDGCNVEETEEYNDTEQESVKFLDREKKIYNHLGRHPAILHCIEISDHGLKFPFMKNGNLRSFLRNDVPKPTHLRSQWIETALVAFDYIHSQGVFQGDVSTRNFLVADDFSIVLSDFSGSKIGDEEGLVRPETRYEKQGVGLIEISRETDVFAIGSLIYEIVTGKRPYDELGDEDVEELFRRAEFPSTANVYLGRVIRGCWVGEYETVKQVLGATLACQGGGSDNSLMNPKICPNHI</sequence>
<dbReference type="InterPro" id="IPR000719">
    <property type="entry name" value="Prot_kinase_dom"/>
</dbReference>
<proteinExistence type="predicted"/>
<dbReference type="EMBL" id="WNWQ01000304">
    <property type="protein sequence ID" value="KAE9971113.1"/>
    <property type="molecule type" value="Genomic_DNA"/>
</dbReference>
<evidence type="ECO:0000313" key="4">
    <source>
        <dbReference type="EMBL" id="KAE9971113.1"/>
    </source>
</evidence>
<gene>
    <name evidence="4" type="ORF">BLS_004626</name>
</gene>
<dbReference type="GO" id="GO:0004672">
    <property type="term" value="F:protein kinase activity"/>
    <property type="evidence" value="ECO:0007669"/>
    <property type="project" value="InterPro"/>
</dbReference>
<dbReference type="GO" id="GO:0005524">
    <property type="term" value="F:ATP binding"/>
    <property type="evidence" value="ECO:0007669"/>
    <property type="project" value="UniProtKB-KW"/>
</dbReference>
<protein>
    <recommendedName>
        <fullName evidence="3">Protein kinase domain-containing protein</fullName>
    </recommendedName>
</protein>
<evidence type="ECO:0000256" key="1">
    <source>
        <dbReference type="ARBA" id="ARBA00022741"/>
    </source>
</evidence>
<dbReference type="AlphaFoldDB" id="A0A8H3UKC4"/>
<dbReference type="Proteomes" id="UP000433883">
    <property type="component" value="Unassembled WGS sequence"/>
</dbReference>
<evidence type="ECO:0000313" key="5">
    <source>
        <dbReference type="Proteomes" id="UP000433883"/>
    </source>
</evidence>
<keyword evidence="1" id="KW-0547">Nucleotide-binding</keyword>
<evidence type="ECO:0000256" key="2">
    <source>
        <dbReference type="ARBA" id="ARBA00022840"/>
    </source>
</evidence>
<dbReference type="Gene3D" id="1.10.510.10">
    <property type="entry name" value="Transferase(Phosphotransferase) domain 1"/>
    <property type="match status" value="1"/>
</dbReference>
<evidence type="ECO:0000259" key="3">
    <source>
        <dbReference type="PROSITE" id="PS50011"/>
    </source>
</evidence>
<dbReference type="OrthoDB" id="1668230at2759"/>
<dbReference type="PROSITE" id="PS50011">
    <property type="entry name" value="PROTEIN_KINASE_DOM"/>
    <property type="match status" value="1"/>
</dbReference>
<dbReference type="Pfam" id="PF07714">
    <property type="entry name" value="PK_Tyr_Ser-Thr"/>
    <property type="match status" value="1"/>
</dbReference>
<keyword evidence="2" id="KW-0067">ATP-binding</keyword>
<dbReference type="PANTHER" id="PTHR24418">
    <property type="entry name" value="TYROSINE-PROTEIN KINASE"/>
    <property type="match status" value="1"/>
</dbReference>
<reference evidence="4 5" key="1">
    <citation type="submission" date="2019-11" db="EMBL/GenBank/DDBJ databases">
        <title>Venturia inaequalis Genome Resource.</title>
        <authorList>
            <person name="Lichtner F.J."/>
        </authorList>
    </citation>
    <scope>NUCLEOTIDE SEQUENCE [LARGE SCALE GENOMIC DNA]</scope>
    <source>
        <strain evidence="4">Bline_iso_100314</strain>
    </source>
</reference>
<feature type="domain" description="Protein kinase" evidence="3">
    <location>
        <begin position="31"/>
        <end position="299"/>
    </location>
</feature>
<comment type="caution">
    <text evidence="4">The sequence shown here is derived from an EMBL/GenBank/DDBJ whole genome shotgun (WGS) entry which is preliminary data.</text>
</comment>
<dbReference type="SUPFAM" id="SSF56112">
    <property type="entry name" value="Protein kinase-like (PK-like)"/>
    <property type="match status" value="1"/>
</dbReference>
<name>A0A8H3UKC4_VENIN</name>
<dbReference type="InterPro" id="IPR001245">
    <property type="entry name" value="Ser-Thr/Tyr_kinase_cat_dom"/>
</dbReference>
<accession>A0A8H3UKC4</accession>